<evidence type="ECO:0000313" key="2">
    <source>
        <dbReference type="Proteomes" id="UP001321763"/>
    </source>
</evidence>
<dbReference type="EMBL" id="AP026818">
    <property type="protein sequence ID" value="BDR81052.1"/>
    <property type="molecule type" value="Genomic_DNA"/>
</dbReference>
<dbReference type="AlphaFoldDB" id="A0ABC8ED34"/>
<reference evidence="1 2" key="1">
    <citation type="submission" date="2022-09" db="EMBL/GenBank/DDBJ databases">
        <title>complete genome sequences of Clostridium tetani str. KHSU-234311-028 isolated from soil.</title>
        <authorList>
            <person name="Sekizuka T."/>
            <person name="Shitada C."/>
            <person name="Takahashi M."/>
            <person name="Kuroda M."/>
        </authorList>
    </citation>
    <scope>NUCLEOTIDE SEQUENCE [LARGE SCALE GENOMIC DNA]</scope>
    <source>
        <strain evidence="1 2">KHSU-234311-028</strain>
    </source>
</reference>
<sequence>MIIIRSQSRETLGNYKELGINKNRILGYSHVPEYCTCLGEYKTEERALEVLDMIQERIISGTKSDSIWNGTRTTKDCVFEMPEE</sequence>
<accession>A0ABC8ED34</accession>
<dbReference type="RefSeq" id="WP_317723220.1">
    <property type="nucleotide sequence ID" value="NZ_AP026818.1"/>
</dbReference>
<name>A0ABC8ED34_CLOTA</name>
<dbReference type="Proteomes" id="UP001321763">
    <property type="component" value="Chromosome"/>
</dbReference>
<organism evidence="1 2">
    <name type="scientific">Clostridium tetani</name>
    <dbReference type="NCBI Taxonomy" id="1513"/>
    <lineage>
        <taxon>Bacteria</taxon>
        <taxon>Bacillati</taxon>
        <taxon>Bacillota</taxon>
        <taxon>Clostridia</taxon>
        <taxon>Eubacteriales</taxon>
        <taxon>Clostridiaceae</taxon>
        <taxon>Clostridium</taxon>
    </lineage>
</organism>
<proteinExistence type="predicted"/>
<gene>
    <name evidence="1" type="ORF">K234311028_12980</name>
</gene>
<evidence type="ECO:0000313" key="1">
    <source>
        <dbReference type="EMBL" id="BDR81052.1"/>
    </source>
</evidence>
<protein>
    <submittedName>
        <fullName evidence="1">Uncharacterized protein</fullName>
    </submittedName>
</protein>